<comment type="similarity">
    <text evidence="4 14">Belongs to the glycosyl hydrolase 3 family.</text>
</comment>
<keyword evidence="13 14" id="KW-0624">Polysaccharide degradation</keyword>
<dbReference type="Gene3D" id="2.60.40.10">
    <property type="entry name" value="Immunoglobulins"/>
    <property type="match status" value="1"/>
</dbReference>
<dbReference type="EMBL" id="JAVRRT010000001">
    <property type="protein sequence ID" value="KAK5175113.1"/>
    <property type="molecule type" value="Genomic_DNA"/>
</dbReference>
<evidence type="ECO:0000256" key="10">
    <source>
        <dbReference type="ARBA" id="ARBA00023180"/>
    </source>
</evidence>
<keyword evidence="12 14" id="KW-0326">Glycosidase</keyword>
<keyword evidence="18" id="KW-1185">Reference proteome</keyword>
<name>A0AAV9PPA1_9PEZI</name>
<dbReference type="Pfam" id="PF14310">
    <property type="entry name" value="Fn3-like"/>
    <property type="match status" value="1"/>
</dbReference>
<comment type="catalytic activity">
    <reaction evidence="1 14">
        <text>Hydrolysis of terminal, non-reducing beta-D-glucosyl residues with release of beta-D-glucose.</text>
        <dbReference type="EC" id="3.2.1.21"/>
    </reaction>
</comment>
<dbReference type="Gene3D" id="3.40.50.1700">
    <property type="entry name" value="Glycoside hydrolase family 3 C-terminal domain"/>
    <property type="match status" value="1"/>
</dbReference>
<feature type="compositionally biased region" description="Low complexity" evidence="15">
    <location>
        <begin position="656"/>
        <end position="674"/>
    </location>
</feature>
<dbReference type="InterPro" id="IPR013783">
    <property type="entry name" value="Ig-like_fold"/>
</dbReference>
<evidence type="ECO:0000313" key="17">
    <source>
        <dbReference type="EMBL" id="KAK5175113.1"/>
    </source>
</evidence>
<dbReference type="SUPFAM" id="SSF52279">
    <property type="entry name" value="Beta-D-glucan exohydrolase, C-terminal domain"/>
    <property type="match status" value="1"/>
</dbReference>
<dbReference type="PRINTS" id="PR00133">
    <property type="entry name" value="GLHYDRLASE3"/>
</dbReference>
<dbReference type="GO" id="GO:0030245">
    <property type="term" value="P:cellulose catabolic process"/>
    <property type="evidence" value="ECO:0007669"/>
    <property type="project" value="UniProtKB-KW"/>
</dbReference>
<dbReference type="FunFam" id="3.40.50.1700:FF:000008">
    <property type="entry name" value="Beta-glucosidase"/>
    <property type="match status" value="1"/>
</dbReference>
<evidence type="ECO:0000256" key="8">
    <source>
        <dbReference type="ARBA" id="ARBA00022801"/>
    </source>
</evidence>
<dbReference type="SUPFAM" id="SSF51445">
    <property type="entry name" value="(Trans)glycosidases"/>
    <property type="match status" value="1"/>
</dbReference>
<evidence type="ECO:0000256" key="14">
    <source>
        <dbReference type="RuleBase" id="RU361161"/>
    </source>
</evidence>
<dbReference type="InterPro" id="IPR019800">
    <property type="entry name" value="Glyco_hydro_3_AS"/>
</dbReference>
<keyword evidence="9" id="KW-0136">Cellulose degradation</keyword>
<comment type="caution">
    <text evidence="17">The sequence shown here is derived from an EMBL/GenBank/DDBJ whole genome shotgun (WGS) entry which is preliminary data.</text>
</comment>
<evidence type="ECO:0000256" key="9">
    <source>
        <dbReference type="ARBA" id="ARBA00023001"/>
    </source>
</evidence>
<evidence type="ECO:0000256" key="13">
    <source>
        <dbReference type="ARBA" id="ARBA00023326"/>
    </source>
</evidence>
<keyword evidence="7" id="KW-0732">Signal</keyword>
<evidence type="ECO:0000256" key="5">
    <source>
        <dbReference type="ARBA" id="ARBA00012744"/>
    </source>
</evidence>
<gene>
    <name evidence="17" type="ORF">LTR77_000250</name>
</gene>
<evidence type="ECO:0000256" key="3">
    <source>
        <dbReference type="ARBA" id="ARBA00004987"/>
    </source>
</evidence>
<dbReference type="AlphaFoldDB" id="A0AAV9PPA1"/>
<dbReference type="GO" id="GO:0005576">
    <property type="term" value="C:extracellular region"/>
    <property type="evidence" value="ECO:0007669"/>
    <property type="project" value="UniProtKB-SubCell"/>
</dbReference>
<dbReference type="GO" id="GO:0008422">
    <property type="term" value="F:beta-glucosidase activity"/>
    <property type="evidence" value="ECO:0007669"/>
    <property type="project" value="UniProtKB-EC"/>
</dbReference>
<dbReference type="GeneID" id="89921601"/>
<dbReference type="PANTHER" id="PTHR42715">
    <property type="entry name" value="BETA-GLUCOSIDASE"/>
    <property type="match status" value="1"/>
</dbReference>
<protein>
    <recommendedName>
        <fullName evidence="5 14">beta-glucosidase</fullName>
        <ecNumber evidence="5 14">3.2.1.21</ecNumber>
    </recommendedName>
</protein>
<evidence type="ECO:0000256" key="4">
    <source>
        <dbReference type="ARBA" id="ARBA00005336"/>
    </source>
</evidence>
<evidence type="ECO:0000256" key="12">
    <source>
        <dbReference type="ARBA" id="ARBA00023295"/>
    </source>
</evidence>
<dbReference type="InterPro" id="IPR001764">
    <property type="entry name" value="Glyco_hydro_3_N"/>
</dbReference>
<accession>A0AAV9PPA1</accession>
<dbReference type="InterPro" id="IPR017853">
    <property type="entry name" value="GH"/>
</dbReference>
<keyword evidence="6" id="KW-0964">Secreted</keyword>
<keyword evidence="11 14" id="KW-0119">Carbohydrate metabolism</keyword>
<organism evidence="17 18">
    <name type="scientific">Saxophila tyrrhenica</name>
    <dbReference type="NCBI Taxonomy" id="1690608"/>
    <lineage>
        <taxon>Eukaryota</taxon>
        <taxon>Fungi</taxon>
        <taxon>Dikarya</taxon>
        <taxon>Ascomycota</taxon>
        <taxon>Pezizomycotina</taxon>
        <taxon>Dothideomycetes</taxon>
        <taxon>Dothideomycetidae</taxon>
        <taxon>Mycosphaerellales</taxon>
        <taxon>Extremaceae</taxon>
        <taxon>Saxophila</taxon>
    </lineage>
</organism>
<evidence type="ECO:0000256" key="11">
    <source>
        <dbReference type="ARBA" id="ARBA00023277"/>
    </source>
</evidence>
<dbReference type="SMART" id="SM01217">
    <property type="entry name" value="Fn3_like"/>
    <property type="match status" value="1"/>
</dbReference>
<evidence type="ECO:0000259" key="16">
    <source>
        <dbReference type="SMART" id="SM01217"/>
    </source>
</evidence>
<feature type="region of interest" description="Disordered" evidence="15">
    <location>
        <begin position="656"/>
        <end position="680"/>
    </location>
</feature>
<evidence type="ECO:0000313" key="18">
    <source>
        <dbReference type="Proteomes" id="UP001337655"/>
    </source>
</evidence>
<dbReference type="PROSITE" id="PS00775">
    <property type="entry name" value="GLYCOSYL_HYDROL_F3"/>
    <property type="match status" value="1"/>
</dbReference>
<sequence>MSGSGGWEESYQVAKDLVSRMTNDEKNNITYGYASTTNGCSGNIPSLERLGFPGLCLSDSGNGVRGTDGVNGYPSGLHMGATWNKALTLSRAQFMGAEFKRKGVNVALGPVVGPLGRTARGGRNWEGFSNDPYLSGSLTYDTIMGMQESVIACVKHFIMNEQETNRNPPLTDPTALNVSVNSNIDDKTIHELYLWPFQDAVKAGVGSVMCAYNQINGSYACQNSWTQNGLLKGELGFQGFIVTDWGAQHAGLATAEAGLDMVMPSSAYWENGNLTLMVRNGSLPQSRLDDMATRILASWHRYAQIEEPGAGMPIDLLAPHPIDDARDPAANDMLLQAAIEGHVLVKNVNNALPLQKPKLLSLFGYDGVVPSINTPGGPGTFNWNFGLVSTQYALGLGDFNDTYLFENFASAAPWDAVVPGIALNGTLYTGGGSGATTPAFIDAPFDAFLRQARTDNTLMHWDFYNQEPMVNEASDACIVFINALASEGWDRPDLADSYSDKLVESVASQCNNTHVVIHNSGIRLVDAWVDNPNITAIIYAHLPGQDSGQALVEVMYGVQSPSGRLPYTVAKKASDYGRTLNPVVPTNDSLWHTQDNFTEGVYIDYRDFIAKNITPRYEFGYGLTYSEFAYSNLQTQSTSSNTTAYSTGNGTAWTSTTAWTSSPANTTSNTTAPTHPEGGDPNLWTPIASVSCTVQNTGAVAAAEVAQLYVHIPGGPARVLRGFQKEMLQPGQSCTMDFELTRRDLSEYDAAQRKWVLNKGRYEVFVGKSVLDVQLRGAVYV</sequence>
<dbReference type="RefSeq" id="XP_064663751.1">
    <property type="nucleotide sequence ID" value="XM_064797517.1"/>
</dbReference>
<dbReference type="EC" id="3.2.1.21" evidence="5 14"/>
<evidence type="ECO:0000256" key="6">
    <source>
        <dbReference type="ARBA" id="ARBA00022525"/>
    </source>
</evidence>
<evidence type="ECO:0000256" key="1">
    <source>
        <dbReference type="ARBA" id="ARBA00000448"/>
    </source>
</evidence>
<keyword evidence="8 14" id="KW-0378">Hydrolase</keyword>
<feature type="domain" description="Fibronectin type III-like" evidence="16">
    <location>
        <begin position="704"/>
        <end position="770"/>
    </location>
</feature>
<dbReference type="Pfam" id="PF00933">
    <property type="entry name" value="Glyco_hydro_3"/>
    <property type="match status" value="1"/>
</dbReference>
<proteinExistence type="inferred from homology"/>
<dbReference type="InterPro" id="IPR050288">
    <property type="entry name" value="Cellulose_deg_GH3"/>
</dbReference>
<evidence type="ECO:0000256" key="7">
    <source>
        <dbReference type="ARBA" id="ARBA00022729"/>
    </source>
</evidence>
<dbReference type="InterPro" id="IPR036881">
    <property type="entry name" value="Glyco_hydro_3_C_sf"/>
</dbReference>
<dbReference type="Proteomes" id="UP001337655">
    <property type="component" value="Unassembled WGS sequence"/>
</dbReference>
<dbReference type="PANTHER" id="PTHR42715:SF5">
    <property type="entry name" value="BETA-GLUCOSIDASE M-RELATED"/>
    <property type="match status" value="1"/>
</dbReference>
<comment type="pathway">
    <text evidence="3 14">Glycan metabolism; cellulose degradation.</text>
</comment>
<dbReference type="FunFam" id="3.20.20.300:FF:000002">
    <property type="entry name" value="Probable beta-glucosidase"/>
    <property type="match status" value="1"/>
</dbReference>
<dbReference type="InterPro" id="IPR036962">
    <property type="entry name" value="Glyco_hydro_3_N_sf"/>
</dbReference>
<reference evidence="17 18" key="1">
    <citation type="submission" date="2023-08" db="EMBL/GenBank/DDBJ databases">
        <title>Black Yeasts Isolated from many extreme environments.</title>
        <authorList>
            <person name="Coleine C."/>
            <person name="Stajich J.E."/>
            <person name="Selbmann L."/>
        </authorList>
    </citation>
    <scope>NUCLEOTIDE SEQUENCE [LARGE SCALE GENOMIC DNA]</scope>
    <source>
        <strain evidence="17 18">CCFEE 5935</strain>
    </source>
</reference>
<evidence type="ECO:0000256" key="15">
    <source>
        <dbReference type="SAM" id="MobiDB-lite"/>
    </source>
</evidence>
<comment type="subcellular location">
    <subcellularLocation>
        <location evidence="2">Secreted</location>
    </subcellularLocation>
</comment>
<dbReference type="Gene3D" id="3.20.20.300">
    <property type="entry name" value="Glycoside hydrolase, family 3, N-terminal domain"/>
    <property type="match status" value="1"/>
</dbReference>
<evidence type="ECO:0000256" key="2">
    <source>
        <dbReference type="ARBA" id="ARBA00004613"/>
    </source>
</evidence>
<dbReference type="InterPro" id="IPR026891">
    <property type="entry name" value="Fn3-like"/>
</dbReference>
<dbReference type="InterPro" id="IPR002772">
    <property type="entry name" value="Glyco_hydro_3_C"/>
</dbReference>
<keyword evidence="10" id="KW-0325">Glycoprotein</keyword>
<dbReference type="Pfam" id="PF01915">
    <property type="entry name" value="Glyco_hydro_3_C"/>
    <property type="match status" value="1"/>
</dbReference>